<dbReference type="Gene3D" id="3.30.465.10">
    <property type="match status" value="1"/>
</dbReference>
<feature type="transmembrane region" description="Helical" evidence="13">
    <location>
        <begin position="6"/>
        <end position="25"/>
    </location>
</feature>
<dbReference type="GO" id="GO:0005886">
    <property type="term" value="C:plasma membrane"/>
    <property type="evidence" value="ECO:0007669"/>
    <property type="project" value="UniProtKB-SubCell"/>
</dbReference>
<evidence type="ECO:0000256" key="9">
    <source>
        <dbReference type="ARBA" id="ARBA00037273"/>
    </source>
</evidence>
<dbReference type="InterPro" id="IPR005170">
    <property type="entry name" value="Transptr-assoc_dom"/>
</dbReference>
<dbReference type="InterPro" id="IPR016169">
    <property type="entry name" value="FAD-bd_PCMH_sub2"/>
</dbReference>
<feature type="transmembrane region" description="Helical" evidence="13">
    <location>
        <begin position="92"/>
        <end position="109"/>
    </location>
</feature>
<keyword evidence="5" id="KW-0677">Repeat</keyword>
<dbReference type="EMBL" id="BMLS01000009">
    <property type="protein sequence ID" value="GGO75097.1"/>
    <property type="molecule type" value="Genomic_DNA"/>
</dbReference>
<dbReference type="Gene3D" id="3.10.580.10">
    <property type="entry name" value="CBS-domain"/>
    <property type="match status" value="1"/>
</dbReference>
<organism evidence="16 17">
    <name type="scientific">Bowmanella pacifica</name>
    <dbReference type="NCBI Taxonomy" id="502051"/>
    <lineage>
        <taxon>Bacteria</taxon>
        <taxon>Pseudomonadati</taxon>
        <taxon>Pseudomonadota</taxon>
        <taxon>Gammaproteobacteria</taxon>
        <taxon>Alteromonadales</taxon>
        <taxon>Alteromonadaceae</taxon>
        <taxon>Bowmanella</taxon>
    </lineage>
</organism>
<feature type="domain" description="CNNM transmembrane" evidence="15">
    <location>
        <begin position="2"/>
        <end position="201"/>
    </location>
</feature>
<sequence>MDDISTGTLFILLAILILLSAYFSSSETGMMSINRYRLKHLVKEEHKGAIRVHKLLLRPDRLIGLILIGNNLVNIAASAIATIIGMRLFGDVGIAIATFALTLVILVFAEVTPKTLAALYPEKISFPSSVILLPMLKLFYPLVFIINGFTNAFLVLFRISPKNGDEDSLSREELRTVVHEAGAMIPKQHQDMLVGILDLEKVTAEDIMIPRNEIVGIDINDDWKAIQKQLMHSQHTRVLLYRDTIDDAVGFIHARDALRLTAKDEFSKSNLLRAVREIYFTPESTPLHTLLYKFQSAKERIGLVVDEYGDIQGLVTLEDILEEIVGDFTTTILPTHSKEVNIEDDGSVIVDGSANIRDLNKEMEWSLPIEGPKTLNGLILEHFEEIPPEQVCCRLAGYPMEIVEISENMVKTVRVKPMYFKEPEQGRGDSLGN</sequence>
<dbReference type="FunFam" id="3.30.465.10:FF:000010">
    <property type="entry name" value="DUF21 domain-containing protein"/>
    <property type="match status" value="1"/>
</dbReference>
<dbReference type="PROSITE" id="PS51371">
    <property type="entry name" value="CBS"/>
    <property type="match status" value="1"/>
</dbReference>
<dbReference type="InterPro" id="IPR002550">
    <property type="entry name" value="CNNM"/>
</dbReference>
<reference evidence="16" key="1">
    <citation type="journal article" date="2014" name="Int. J. Syst. Evol. Microbiol.">
        <title>Complete genome sequence of Corynebacterium casei LMG S-19264T (=DSM 44701T), isolated from a smear-ripened cheese.</title>
        <authorList>
            <consortium name="US DOE Joint Genome Institute (JGI-PGF)"/>
            <person name="Walter F."/>
            <person name="Albersmeier A."/>
            <person name="Kalinowski J."/>
            <person name="Ruckert C."/>
        </authorList>
    </citation>
    <scope>NUCLEOTIDE SEQUENCE</scope>
    <source>
        <strain evidence="16">CGMCC 1.7086</strain>
    </source>
</reference>
<comment type="subcellular location">
    <subcellularLocation>
        <location evidence="1">Cell membrane</location>
        <topology evidence="1">Multi-pass membrane protein</topology>
    </subcellularLocation>
</comment>
<keyword evidence="3" id="KW-1003">Cell membrane</keyword>
<dbReference type="Pfam" id="PF03471">
    <property type="entry name" value="CorC_HlyC"/>
    <property type="match status" value="1"/>
</dbReference>
<name>A0A917Z4T2_9ALTE</name>
<evidence type="ECO:0000313" key="16">
    <source>
        <dbReference type="EMBL" id="GGO75097.1"/>
    </source>
</evidence>
<gene>
    <name evidence="16" type="ORF">GCM10010982_39470</name>
</gene>
<dbReference type="SMART" id="SM01091">
    <property type="entry name" value="CorC_HlyC"/>
    <property type="match status" value="1"/>
</dbReference>
<evidence type="ECO:0000313" key="17">
    <source>
        <dbReference type="Proteomes" id="UP000606935"/>
    </source>
</evidence>
<evidence type="ECO:0000256" key="13">
    <source>
        <dbReference type="SAM" id="Phobius"/>
    </source>
</evidence>
<proteinExistence type="inferred from homology"/>
<evidence type="ECO:0000256" key="7">
    <source>
        <dbReference type="ARBA" id="ARBA00023122"/>
    </source>
</evidence>
<keyword evidence="8 12" id="KW-0472">Membrane</keyword>
<comment type="similarity">
    <text evidence="2">Belongs to the UPF0053 family.</text>
</comment>
<dbReference type="InterPro" id="IPR046342">
    <property type="entry name" value="CBS_dom_sf"/>
</dbReference>
<dbReference type="Pfam" id="PF01595">
    <property type="entry name" value="CNNM"/>
    <property type="match status" value="1"/>
</dbReference>
<dbReference type="FunFam" id="3.10.580.10:FF:000002">
    <property type="entry name" value="Magnesium/cobalt efflux protein CorC"/>
    <property type="match status" value="1"/>
</dbReference>
<feature type="transmembrane region" description="Helical" evidence="13">
    <location>
        <begin position="130"/>
        <end position="157"/>
    </location>
</feature>
<evidence type="ECO:0000256" key="5">
    <source>
        <dbReference type="ARBA" id="ARBA00022737"/>
    </source>
</evidence>
<dbReference type="GO" id="GO:0050660">
    <property type="term" value="F:flavin adenine dinucleotide binding"/>
    <property type="evidence" value="ECO:0007669"/>
    <property type="project" value="InterPro"/>
</dbReference>
<evidence type="ECO:0000256" key="3">
    <source>
        <dbReference type="ARBA" id="ARBA00022475"/>
    </source>
</evidence>
<keyword evidence="4 12" id="KW-0812">Transmembrane</keyword>
<evidence type="ECO:0000256" key="6">
    <source>
        <dbReference type="ARBA" id="ARBA00022989"/>
    </source>
</evidence>
<dbReference type="AlphaFoldDB" id="A0A917Z4T2"/>
<dbReference type="PANTHER" id="PTHR22777">
    <property type="entry name" value="HEMOLYSIN-RELATED"/>
    <property type="match status" value="1"/>
</dbReference>
<evidence type="ECO:0000259" key="14">
    <source>
        <dbReference type="PROSITE" id="PS51371"/>
    </source>
</evidence>
<dbReference type="RefSeq" id="WP_188699201.1">
    <property type="nucleotide sequence ID" value="NZ_BMLS01000009.1"/>
</dbReference>
<evidence type="ECO:0000256" key="2">
    <source>
        <dbReference type="ARBA" id="ARBA00006337"/>
    </source>
</evidence>
<dbReference type="InterPro" id="IPR044751">
    <property type="entry name" value="Ion_transp-like_CBS"/>
</dbReference>
<evidence type="ECO:0000256" key="4">
    <source>
        <dbReference type="ARBA" id="ARBA00022692"/>
    </source>
</evidence>
<dbReference type="PROSITE" id="PS51846">
    <property type="entry name" value="CNNM"/>
    <property type="match status" value="1"/>
</dbReference>
<evidence type="ECO:0000256" key="11">
    <source>
        <dbReference type="PROSITE-ProRule" id="PRU00703"/>
    </source>
</evidence>
<evidence type="ECO:0000256" key="12">
    <source>
        <dbReference type="PROSITE-ProRule" id="PRU01193"/>
    </source>
</evidence>
<reference evidence="16" key="2">
    <citation type="submission" date="2020-09" db="EMBL/GenBank/DDBJ databases">
        <authorList>
            <person name="Sun Q."/>
            <person name="Zhou Y."/>
        </authorList>
    </citation>
    <scope>NUCLEOTIDE SEQUENCE</scope>
    <source>
        <strain evidence="16">CGMCC 1.7086</strain>
    </source>
</reference>
<protein>
    <recommendedName>
        <fullName evidence="10">Magnesium and cobalt efflux protein CorC</fullName>
    </recommendedName>
</protein>
<dbReference type="Pfam" id="PF00571">
    <property type="entry name" value="CBS"/>
    <property type="match status" value="1"/>
</dbReference>
<evidence type="ECO:0000259" key="15">
    <source>
        <dbReference type="PROSITE" id="PS51846"/>
    </source>
</evidence>
<keyword evidence="17" id="KW-1185">Reference proteome</keyword>
<dbReference type="PANTHER" id="PTHR22777:SF32">
    <property type="entry name" value="UPF0053 INNER MEMBRANE PROTEIN YFJD"/>
    <property type="match status" value="1"/>
</dbReference>
<dbReference type="InterPro" id="IPR036318">
    <property type="entry name" value="FAD-bd_PCMH-like_sf"/>
</dbReference>
<dbReference type="SUPFAM" id="SSF56176">
    <property type="entry name" value="FAD-binding/transporter-associated domain-like"/>
    <property type="match status" value="1"/>
</dbReference>
<keyword evidence="6 12" id="KW-1133">Transmembrane helix</keyword>
<comment type="caution">
    <text evidence="16">The sequence shown here is derived from an EMBL/GenBank/DDBJ whole genome shotgun (WGS) entry which is preliminary data.</text>
</comment>
<comment type="function">
    <text evidence="9">Plays a role in the transport of magnesium and cobalt ions.</text>
</comment>
<dbReference type="InterPro" id="IPR000644">
    <property type="entry name" value="CBS_dom"/>
</dbReference>
<dbReference type="CDD" id="cd04590">
    <property type="entry name" value="CBS_pair_CorC_HlyC_assoc"/>
    <property type="match status" value="1"/>
</dbReference>
<accession>A0A917Z4T2</accession>
<keyword evidence="7 11" id="KW-0129">CBS domain</keyword>
<feature type="transmembrane region" description="Helical" evidence="13">
    <location>
        <begin position="62"/>
        <end position="86"/>
    </location>
</feature>
<evidence type="ECO:0000256" key="1">
    <source>
        <dbReference type="ARBA" id="ARBA00004651"/>
    </source>
</evidence>
<evidence type="ECO:0000256" key="10">
    <source>
        <dbReference type="ARBA" id="ARBA00040729"/>
    </source>
</evidence>
<feature type="domain" description="CBS" evidence="14">
    <location>
        <begin position="274"/>
        <end position="330"/>
    </location>
</feature>
<dbReference type="SUPFAM" id="SSF54631">
    <property type="entry name" value="CBS-domain pair"/>
    <property type="match status" value="1"/>
</dbReference>
<dbReference type="Proteomes" id="UP000606935">
    <property type="component" value="Unassembled WGS sequence"/>
</dbReference>
<evidence type="ECO:0000256" key="8">
    <source>
        <dbReference type="ARBA" id="ARBA00023136"/>
    </source>
</evidence>
<dbReference type="NCBIfam" id="NF008604">
    <property type="entry name" value="PRK11573.1"/>
    <property type="match status" value="1"/>
</dbReference>